<evidence type="ECO:0000313" key="1">
    <source>
        <dbReference type="EMBL" id="KAL2494365.1"/>
    </source>
</evidence>
<proteinExistence type="predicted"/>
<evidence type="ECO:0000313" key="2">
    <source>
        <dbReference type="Proteomes" id="UP001604277"/>
    </source>
</evidence>
<comment type="caution">
    <text evidence="1">The sequence shown here is derived from an EMBL/GenBank/DDBJ whole genome shotgun (WGS) entry which is preliminary data.</text>
</comment>
<dbReference type="EMBL" id="JBFOLJ010000011">
    <property type="protein sequence ID" value="KAL2494365.1"/>
    <property type="molecule type" value="Genomic_DNA"/>
</dbReference>
<reference evidence="2" key="1">
    <citation type="submission" date="2024-07" db="EMBL/GenBank/DDBJ databases">
        <title>Two chromosome-level genome assemblies of Korean endemic species Abeliophyllum distichum and Forsythia ovata (Oleaceae).</title>
        <authorList>
            <person name="Jang H."/>
        </authorList>
    </citation>
    <scope>NUCLEOTIDE SEQUENCE [LARGE SCALE GENOMIC DNA]</scope>
</reference>
<accession>A0ABD1S0X9</accession>
<gene>
    <name evidence="1" type="ORF">Fot_38122</name>
</gene>
<dbReference type="Proteomes" id="UP001604277">
    <property type="component" value="Unassembled WGS sequence"/>
</dbReference>
<keyword evidence="2" id="KW-1185">Reference proteome</keyword>
<sequence length="128" mass="14031">MAEMNTVRSHVLNCELYKVFAMKVGELCSEVMGTEDIDALRSENNAICEQFVVVEDARAPAVYDVTKSGMIQMMCAQVQKKAESQLWSMVHAKDKELTEALAKLSKAKDLLANLGVSGYADPKDPTGT</sequence>
<name>A0ABD1S0X9_9LAMI</name>
<organism evidence="1 2">
    <name type="scientific">Forsythia ovata</name>
    <dbReference type="NCBI Taxonomy" id="205694"/>
    <lineage>
        <taxon>Eukaryota</taxon>
        <taxon>Viridiplantae</taxon>
        <taxon>Streptophyta</taxon>
        <taxon>Embryophyta</taxon>
        <taxon>Tracheophyta</taxon>
        <taxon>Spermatophyta</taxon>
        <taxon>Magnoliopsida</taxon>
        <taxon>eudicotyledons</taxon>
        <taxon>Gunneridae</taxon>
        <taxon>Pentapetalae</taxon>
        <taxon>asterids</taxon>
        <taxon>lamiids</taxon>
        <taxon>Lamiales</taxon>
        <taxon>Oleaceae</taxon>
        <taxon>Forsythieae</taxon>
        <taxon>Forsythia</taxon>
    </lineage>
</organism>
<protein>
    <submittedName>
        <fullName evidence="1">Uncharacterized protein</fullName>
    </submittedName>
</protein>
<dbReference type="AlphaFoldDB" id="A0ABD1S0X9"/>